<feature type="region of interest" description="Disordered" evidence="2">
    <location>
        <begin position="90"/>
        <end position="139"/>
    </location>
</feature>
<dbReference type="PROSITE" id="PS00045">
    <property type="entry name" value="HISTONE_LIKE"/>
    <property type="match status" value="1"/>
</dbReference>
<dbReference type="InterPro" id="IPR020816">
    <property type="entry name" value="Histone-like_DNA-bd_CS"/>
</dbReference>
<dbReference type="CDD" id="cd13831">
    <property type="entry name" value="HU"/>
    <property type="match status" value="1"/>
</dbReference>
<dbReference type="SMART" id="SM00411">
    <property type="entry name" value="BHL"/>
    <property type="match status" value="1"/>
</dbReference>
<dbReference type="Gene3D" id="4.10.520.10">
    <property type="entry name" value="IHF-like DNA-binding proteins"/>
    <property type="match status" value="1"/>
</dbReference>
<dbReference type="EMBL" id="CZKB01000004">
    <property type="protein sequence ID" value="CUR57026.1"/>
    <property type="molecule type" value="Genomic_DNA"/>
</dbReference>
<proteinExistence type="predicted"/>
<reference evidence="3" key="1">
    <citation type="submission" date="2015-08" db="EMBL/GenBank/DDBJ databases">
        <authorList>
            <person name="Babu N.S."/>
            <person name="Beckwith C.J."/>
            <person name="Beseler K.G."/>
            <person name="Brison A."/>
            <person name="Carone J.V."/>
            <person name="Caskin T.P."/>
            <person name="Diamond M."/>
            <person name="Durham M.E."/>
            <person name="Foxe J.M."/>
            <person name="Go M."/>
            <person name="Henderson B.A."/>
            <person name="Jones I.B."/>
            <person name="McGettigan J.A."/>
            <person name="Micheletti S.J."/>
            <person name="Nasrallah M.E."/>
            <person name="Ortiz D."/>
            <person name="Piller C.R."/>
            <person name="Privatt S.R."/>
            <person name="Schneider S.L."/>
            <person name="Sharp S."/>
            <person name="Smith T.C."/>
            <person name="Stanton J.D."/>
            <person name="Ullery H.E."/>
            <person name="Wilson R.J."/>
            <person name="Serrano M.G."/>
            <person name="Buck G."/>
            <person name="Lee V."/>
            <person name="Wang Y."/>
            <person name="Carvalho R."/>
            <person name="Voegtly L."/>
            <person name="Shi R."/>
            <person name="Duckworth R."/>
            <person name="Johnson A."/>
            <person name="Loviza R."/>
            <person name="Walstead R."/>
            <person name="Shah Z."/>
            <person name="Kiflezghi M."/>
            <person name="Wade K."/>
            <person name="Ball S.L."/>
            <person name="Bradley K.W."/>
            <person name="Asai D.J."/>
            <person name="Bowman C.A."/>
            <person name="Russell D.A."/>
            <person name="Pope W.H."/>
            <person name="Jacobs-Sera D."/>
            <person name="Hendrix R.W."/>
            <person name="Hatfull G.F."/>
        </authorList>
    </citation>
    <scope>NUCLEOTIDE SEQUENCE</scope>
</reference>
<name>A0A2P2C4U7_9ZZZZ</name>
<feature type="compositionally biased region" description="Low complexity" evidence="2">
    <location>
        <begin position="123"/>
        <end position="139"/>
    </location>
</feature>
<dbReference type="Pfam" id="PF00216">
    <property type="entry name" value="Bac_DNA_binding"/>
    <property type="match status" value="1"/>
</dbReference>
<dbReference type="InterPro" id="IPR000119">
    <property type="entry name" value="Hist_DNA-bd"/>
</dbReference>
<sequence>MNKTELRDAIASHAELSNAQADKALEAVITSITSAVAGGDKVTVPGFGTFESRERSARTGRNPQTGETMEIAASKAPAFKPAAAFKNAVNGGRDAPRVLPAAPLASGPTAGEPERSRGPGWWRRSPSARCAARSRPTSR</sequence>
<accession>A0A2P2C4U7</accession>
<evidence type="ECO:0000313" key="3">
    <source>
        <dbReference type="EMBL" id="CUR57026.1"/>
    </source>
</evidence>
<evidence type="ECO:0000256" key="1">
    <source>
        <dbReference type="ARBA" id="ARBA00023125"/>
    </source>
</evidence>
<protein>
    <submittedName>
        <fullName evidence="3">DNA-binding protein HU (Modular protein)</fullName>
    </submittedName>
</protein>
<dbReference type="PANTHER" id="PTHR33175">
    <property type="entry name" value="DNA-BINDING PROTEIN HU"/>
    <property type="match status" value="1"/>
</dbReference>
<feature type="region of interest" description="Disordered" evidence="2">
    <location>
        <begin position="40"/>
        <end position="68"/>
    </location>
</feature>
<dbReference type="PANTHER" id="PTHR33175:SF3">
    <property type="entry name" value="DNA-BINDING PROTEIN HU-BETA"/>
    <property type="match status" value="1"/>
</dbReference>
<dbReference type="AlphaFoldDB" id="A0A2P2C4U7"/>
<evidence type="ECO:0000256" key="2">
    <source>
        <dbReference type="SAM" id="MobiDB-lite"/>
    </source>
</evidence>
<gene>
    <name evidence="3" type="ORF">NOCA1120332</name>
</gene>
<dbReference type="SUPFAM" id="SSF47729">
    <property type="entry name" value="IHF-like DNA-binding proteins"/>
    <property type="match status" value="1"/>
</dbReference>
<keyword evidence="1 3" id="KW-0238">DNA-binding</keyword>
<organism evidence="3">
    <name type="scientific">metagenome</name>
    <dbReference type="NCBI Taxonomy" id="256318"/>
    <lineage>
        <taxon>unclassified sequences</taxon>
        <taxon>metagenomes</taxon>
    </lineage>
</organism>
<dbReference type="PRINTS" id="PR01727">
    <property type="entry name" value="DNABINDINGHU"/>
</dbReference>
<dbReference type="InterPro" id="IPR010992">
    <property type="entry name" value="IHF-like_DNA-bd_dom_sf"/>
</dbReference>
<dbReference type="GO" id="GO:0003677">
    <property type="term" value="F:DNA binding"/>
    <property type="evidence" value="ECO:0007669"/>
    <property type="project" value="UniProtKB-KW"/>
</dbReference>
<dbReference type="GO" id="GO:0030527">
    <property type="term" value="F:structural constituent of chromatin"/>
    <property type="evidence" value="ECO:0007669"/>
    <property type="project" value="InterPro"/>
</dbReference>